<gene>
    <name evidence="2" type="ORF">CLCHR_29470</name>
    <name evidence="3" type="ORF">D2A34_08845</name>
</gene>
<sequence length="181" mass="20244">MSKRKHREQDTIRNETDNNTSSRNNTSTPFGIDPMQLMGLLGGNVDMNNMGNMLASMNTNGFNMGNLSSLAQMMGLNLDNNLFQGNMNTQSNDFSRNMFPNVNQTPKEHSSTSNANTVSSKSTENQNGDKSNRRHSASKNISENDVNLQFLMALRSYAHPDRIKFIDSIIEAYKRGELKDA</sequence>
<dbReference type="Proteomes" id="UP000265930">
    <property type="component" value="Unassembled WGS sequence"/>
</dbReference>
<name>A0A1V4IKB6_9CLOT</name>
<dbReference type="Proteomes" id="UP000191056">
    <property type="component" value="Unassembled WGS sequence"/>
</dbReference>
<evidence type="ECO:0000256" key="1">
    <source>
        <dbReference type="SAM" id="MobiDB-lite"/>
    </source>
</evidence>
<evidence type="ECO:0000313" key="2">
    <source>
        <dbReference type="EMBL" id="OPJ60461.1"/>
    </source>
</evidence>
<keyword evidence="4" id="KW-1185">Reference proteome</keyword>
<evidence type="ECO:0000313" key="5">
    <source>
        <dbReference type="Proteomes" id="UP000265930"/>
    </source>
</evidence>
<feature type="compositionally biased region" description="Polar residues" evidence="1">
    <location>
        <begin position="87"/>
        <end position="129"/>
    </location>
</feature>
<accession>A0A1V4IKB6</accession>
<dbReference type="EMBL" id="MZGT01000039">
    <property type="protein sequence ID" value="OPJ60461.1"/>
    <property type="molecule type" value="Genomic_DNA"/>
</dbReference>
<reference evidence="3 5" key="2">
    <citation type="submission" date="2018-08" db="EMBL/GenBank/DDBJ databases">
        <title>Genome of Clostridium chromiireducens C1, DSM12136.</title>
        <authorList>
            <person name="Xing M."/>
            <person name="Wei Y."/>
            <person name="Ang E.L."/>
            <person name="Zhao H."/>
            <person name="Zhang Y."/>
        </authorList>
    </citation>
    <scope>NUCLEOTIDE SEQUENCE [LARGE SCALE GENOMIC DNA]</scope>
    <source>
        <strain evidence="3 5">C1</strain>
    </source>
</reference>
<feature type="region of interest" description="Disordered" evidence="1">
    <location>
        <begin position="87"/>
        <end position="140"/>
    </location>
</feature>
<dbReference type="EMBL" id="QXDJ01000002">
    <property type="protein sequence ID" value="RII35304.1"/>
    <property type="molecule type" value="Genomic_DNA"/>
</dbReference>
<evidence type="ECO:0000313" key="4">
    <source>
        <dbReference type="Proteomes" id="UP000191056"/>
    </source>
</evidence>
<protein>
    <submittedName>
        <fullName evidence="2">Uncharacterized protein</fullName>
    </submittedName>
</protein>
<organism evidence="2 4">
    <name type="scientific">Clostridium chromiireducens</name>
    <dbReference type="NCBI Taxonomy" id="225345"/>
    <lineage>
        <taxon>Bacteria</taxon>
        <taxon>Bacillati</taxon>
        <taxon>Bacillota</taxon>
        <taxon>Clostridia</taxon>
        <taxon>Eubacteriales</taxon>
        <taxon>Clostridiaceae</taxon>
        <taxon>Clostridium</taxon>
    </lineage>
</organism>
<dbReference type="OrthoDB" id="1933760at2"/>
<dbReference type="STRING" id="225345.CLCHR_29470"/>
<comment type="caution">
    <text evidence="2">The sequence shown here is derived from an EMBL/GenBank/DDBJ whole genome shotgun (WGS) entry which is preliminary data.</text>
</comment>
<feature type="compositionally biased region" description="Low complexity" evidence="1">
    <location>
        <begin position="17"/>
        <end position="28"/>
    </location>
</feature>
<dbReference type="RefSeq" id="WP_079440574.1">
    <property type="nucleotide sequence ID" value="NZ_MZGT01000039.1"/>
</dbReference>
<feature type="compositionally biased region" description="Basic and acidic residues" evidence="1">
    <location>
        <begin position="7"/>
        <end position="16"/>
    </location>
</feature>
<feature type="region of interest" description="Disordered" evidence="1">
    <location>
        <begin position="1"/>
        <end position="33"/>
    </location>
</feature>
<reference evidence="2 4" key="1">
    <citation type="submission" date="2017-03" db="EMBL/GenBank/DDBJ databases">
        <title>Genome sequence of Clostridium chromiireducens DSM 23318.</title>
        <authorList>
            <person name="Poehlein A."/>
            <person name="Daniel R."/>
        </authorList>
    </citation>
    <scope>NUCLEOTIDE SEQUENCE [LARGE SCALE GENOMIC DNA]</scope>
    <source>
        <strain evidence="2 4">DSM 23318</strain>
    </source>
</reference>
<evidence type="ECO:0000313" key="3">
    <source>
        <dbReference type="EMBL" id="RII35304.1"/>
    </source>
</evidence>
<dbReference type="AlphaFoldDB" id="A0A1V4IKB6"/>
<proteinExistence type="predicted"/>